<proteinExistence type="predicted"/>
<gene>
    <name evidence="1" type="primary">37</name>
    <name evidence="1" type="ORF">HCTV2_37</name>
</gene>
<dbReference type="EMBL" id="KC292028">
    <property type="protein sequence ID" value="AGM11808.1"/>
    <property type="molecule type" value="Genomic_DNA"/>
</dbReference>
<accession>R4TNK5</accession>
<evidence type="ECO:0000313" key="1">
    <source>
        <dbReference type="EMBL" id="AGM11808.1"/>
    </source>
</evidence>
<dbReference type="RefSeq" id="YP_008058399.1">
    <property type="nucleotide sequence ID" value="NC_021319.1"/>
</dbReference>
<dbReference type="OrthoDB" id="26135at10239"/>
<name>R4TNK5_9CAUD</name>
<organism evidence="1 2">
    <name type="scientific">Haloarcula californiae tailed virus 2</name>
    <dbReference type="NCBI Taxonomy" id="1273747"/>
    <lineage>
        <taxon>Viruses</taxon>
        <taxon>Duplodnaviria</taxon>
        <taxon>Heunggongvirae</taxon>
        <taxon>Uroviricota</taxon>
        <taxon>Caudoviricetes</taxon>
        <taxon>Saparoviridae</taxon>
        <taxon>Samsavirus</taxon>
        <taxon>Samsavirus crystalli</taxon>
        <taxon>Samsavirus HCTV2</taxon>
    </lineage>
</organism>
<dbReference type="Proteomes" id="UP000204143">
    <property type="component" value="Segment"/>
</dbReference>
<dbReference type="GeneID" id="16193639"/>
<protein>
    <submittedName>
        <fullName evidence="1">Uncharacterized protein</fullName>
    </submittedName>
</protein>
<keyword evidence="2" id="KW-1185">Reference proteome</keyword>
<evidence type="ECO:0000313" key="2">
    <source>
        <dbReference type="Proteomes" id="UP000204143"/>
    </source>
</evidence>
<sequence length="159" mass="17716">MMALFRVDWDVAELTRSFIDTHWGTLADSDAPAKPANIELVSEDEDGNPRKGVDYTNEYILVVETGDRNTEYVDGPRDVADLRASCNLEISTPESRARREALHDELQVLAKGLRKRAATPGTPGEWDTGTLDAATVDDEVFNWWSIEATVTYEAEARTV</sequence>
<reference evidence="1 2" key="1">
    <citation type="submission" date="2012-12" db="EMBL/GenBank/DDBJ databases">
        <authorList>
            <person name="Sencilo A."/>
            <person name="Jacobs-Sera D."/>
            <person name="Russell D.A."/>
            <person name="Ko C."/>
            <person name="Bowman C.A."/>
            <person name="Atanasova N."/>
            <person name="Osterlund E."/>
            <person name="Oksanen H.M."/>
            <person name="Bamford D.H."/>
            <person name="Hatfull G.F."/>
            <person name="Roine E."/>
            <person name="Hendrix R.W."/>
        </authorList>
    </citation>
    <scope>NUCLEOTIDE SEQUENCE [LARGE SCALE GENOMIC DNA]</scope>
</reference>
<dbReference type="KEGG" id="vg:16193639"/>